<feature type="DNA-binding region" description="H-T-H motif" evidence="4">
    <location>
        <begin position="45"/>
        <end position="64"/>
    </location>
</feature>
<dbReference type="GO" id="GO:0000976">
    <property type="term" value="F:transcription cis-regulatory region binding"/>
    <property type="evidence" value="ECO:0007669"/>
    <property type="project" value="TreeGrafter"/>
</dbReference>
<evidence type="ECO:0000256" key="3">
    <source>
        <dbReference type="ARBA" id="ARBA00023163"/>
    </source>
</evidence>
<evidence type="ECO:0000256" key="1">
    <source>
        <dbReference type="ARBA" id="ARBA00023015"/>
    </source>
</evidence>
<evidence type="ECO:0000256" key="2">
    <source>
        <dbReference type="ARBA" id="ARBA00023125"/>
    </source>
</evidence>
<dbReference type="EMBL" id="FMAF01000035">
    <property type="protein sequence ID" value="SCB50864.1"/>
    <property type="molecule type" value="Genomic_DNA"/>
</dbReference>
<dbReference type="Pfam" id="PF16859">
    <property type="entry name" value="TetR_C_11"/>
    <property type="match status" value="1"/>
</dbReference>
<keyword evidence="3" id="KW-0804">Transcription</keyword>
<dbReference type="GO" id="GO:0003700">
    <property type="term" value="F:DNA-binding transcription factor activity"/>
    <property type="evidence" value="ECO:0007669"/>
    <property type="project" value="TreeGrafter"/>
</dbReference>
<gene>
    <name evidence="7" type="ORF">GA0061101_13524</name>
</gene>
<dbReference type="Proteomes" id="UP000199205">
    <property type="component" value="Unassembled WGS sequence"/>
</dbReference>
<accession>A0A1C3XFW0</accession>
<dbReference type="Gene3D" id="1.10.357.10">
    <property type="entry name" value="Tetracycline Repressor, domain 2"/>
    <property type="match status" value="1"/>
</dbReference>
<dbReference type="InterPro" id="IPR011075">
    <property type="entry name" value="TetR_C"/>
</dbReference>
<feature type="region of interest" description="Disordered" evidence="5">
    <location>
        <begin position="1"/>
        <end position="21"/>
    </location>
</feature>
<reference evidence="7 8" key="1">
    <citation type="submission" date="2016-08" db="EMBL/GenBank/DDBJ databases">
        <authorList>
            <person name="Seilhamer J.J."/>
        </authorList>
    </citation>
    <scope>NUCLEOTIDE SEQUENCE [LARGE SCALE GENOMIC DNA]</scope>
    <source>
        <strain evidence="7 8">P1-7</strain>
    </source>
</reference>
<dbReference type="OrthoDB" id="9796019at2"/>
<dbReference type="InterPro" id="IPR001647">
    <property type="entry name" value="HTH_TetR"/>
</dbReference>
<evidence type="ECO:0000259" key="6">
    <source>
        <dbReference type="PROSITE" id="PS50977"/>
    </source>
</evidence>
<dbReference type="PROSITE" id="PS50977">
    <property type="entry name" value="HTH_TETR_2"/>
    <property type="match status" value="1"/>
</dbReference>
<dbReference type="InterPro" id="IPR036271">
    <property type="entry name" value="Tet_transcr_reg_TetR-rel_C_sf"/>
</dbReference>
<protein>
    <submittedName>
        <fullName evidence="7">Transcriptional regulator, TetR family</fullName>
    </submittedName>
</protein>
<evidence type="ECO:0000313" key="8">
    <source>
        <dbReference type="Proteomes" id="UP000199205"/>
    </source>
</evidence>
<keyword evidence="2 4" id="KW-0238">DNA-binding</keyword>
<evidence type="ECO:0000256" key="5">
    <source>
        <dbReference type="SAM" id="MobiDB-lite"/>
    </source>
</evidence>
<feature type="domain" description="HTH tetR-type" evidence="6">
    <location>
        <begin position="22"/>
        <end position="82"/>
    </location>
</feature>
<dbReference type="InterPro" id="IPR050109">
    <property type="entry name" value="HTH-type_TetR-like_transc_reg"/>
</dbReference>
<evidence type="ECO:0000313" key="7">
    <source>
        <dbReference type="EMBL" id="SCB50864.1"/>
    </source>
</evidence>
<dbReference type="Pfam" id="PF00440">
    <property type="entry name" value="TetR_N"/>
    <property type="match status" value="1"/>
</dbReference>
<dbReference type="RefSeq" id="WP_047640070.1">
    <property type="nucleotide sequence ID" value="NZ_FMAF01000035.1"/>
</dbReference>
<dbReference type="SUPFAM" id="SSF48498">
    <property type="entry name" value="Tetracyclin repressor-like, C-terminal domain"/>
    <property type="match status" value="1"/>
</dbReference>
<dbReference type="SUPFAM" id="SSF46689">
    <property type="entry name" value="Homeodomain-like"/>
    <property type="match status" value="1"/>
</dbReference>
<sequence>MTTKTKTSTAKKRTSIGSRRSPDAEAAVLAAARDLISERGYAGFSVDEVARRAGAGKTTIYRWYPTKADLFIAIYTTERSASVPVPDTGNLVADLVQYTTSLWRFWAAHPAGAALRGLIAEAQGTPEALSALRDRFLPERTADVRRILTDAANRGELQAHEVDDKISLWVGFSWLKLLIGELHKEEVISPVMMQIAGLSSRPKQ</sequence>
<dbReference type="PRINTS" id="PR00455">
    <property type="entry name" value="HTHTETR"/>
</dbReference>
<dbReference type="AlphaFoldDB" id="A0A1C3XFW0"/>
<dbReference type="PANTHER" id="PTHR30055">
    <property type="entry name" value="HTH-TYPE TRANSCRIPTIONAL REGULATOR RUTR"/>
    <property type="match status" value="1"/>
</dbReference>
<keyword evidence="1" id="KW-0805">Transcription regulation</keyword>
<organism evidence="7 8">
    <name type="scientific">Rhizobium lusitanum</name>
    <dbReference type="NCBI Taxonomy" id="293958"/>
    <lineage>
        <taxon>Bacteria</taxon>
        <taxon>Pseudomonadati</taxon>
        <taxon>Pseudomonadota</taxon>
        <taxon>Alphaproteobacteria</taxon>
        <taxon>Hyphomicrobiales</taxon>
        <taxon>Rhizobiaceae</taxon>
        <taxon>Rhizobium/Agrobacterium group</taxon>
        <taxon>Rhizobium</taxon>
    </lineage>
</organism>
<dbReference type="PANTHER" id="PTHR30055:SF148">
    <property type="entry name" value="TETR-FAMILY TRANSCRIPTIONAL REGULATOR"/>
    <property type="match status" value="1"/>
</dbReference>
<name>A0A1C3XFW0_9HYPH</name>
<dbReference type="Gene3D" id="1.10.10.60">
    <property type="entry name" value="Homeodomain-like"/>
    <property type="match status" value="1"/>
</dbReference>
<dbReference type="InterPro" id="IPR009057">
    <property type="entry name" value="Homeodomain-like_sf"/>
</dbReference>
<evidence type="ECO:0000256" key="4">
    <source>
        <dbReference type="PROSITE-ProRule" id="PRU00335"/>
    </source>
</evidence>
<proteinExistence type="predicted"/>